<keyword evidence="1 4" id="KW-0349">Heme</keyword>
<gene>
    <name evidence="7" type="ORF">HUW48_11215</name>
</gene>
<dbReference type="AlphaFoldDB" id="A0A7L7L716"/>
<name>A0A7L7L716_9BACT</name>
<protein>
    <submittedName>
        <fullName evidence="7">DUF1553 domain-containing protein</fullName>
    </submittedName>
</protein>
<dbReference type="Pfam" id="PF07587">
    <property type="entry name" value="PSD1"/>
    <property type="match status" value="1"/>
</dbReference>
<dbReference type="GO" id="GO:0046872">
    <property type="term" value="F:metal ion binding"/>
    <property type="evidence" value="ECO:0007669"/>
    <property type="project" value="UniProtKB-KW"/>
</dbReference>
<dbReference type="GO" id="GO:0020037">
    <property type="term" value="F:heme binding"/>
    <property type="evidence" value="ECO:0007669"/>
    <property type="project" value="InterPro"/>
</dbReference>
<evidence type="ECO:0000256" key="3">
    <source>
        <dbReference type="ARBA" id="ARBA00023004"/>
    </source>
</evidence>
<dbReference type="GO" id="GO:0009055">
    <property type="term" value="F:electron transfer activity"/>
    <property type="evidence" value="ECO:0007669"/>
    <property type="project" value="InterPro"/>
</dbReference>
<dbReference type="PANTHER" id="PTHR35889">
    <property type="entry name" value="CYCLOINULO-OLIGOSACCHARIDE FRUCTANOTRANSFERASE-RELATED"/>
    <property type="match status" value="1"/>
</dbReference>
<dbReference type="InterPro" id="IPR036909">
    <property type="entry name" value="Cyt_c-like_dom_sf"/>
</dbReference>
<feature type="domain" description="Cytochrome c" evidence="6">
    <location>
        <begin position="328"/>
        <end position="408"/>
    </location>
</feature>
<keyword evidence="8" id="KW-1185">Reference proteome</keyword>
<evidence type="ECO:0000256" key="2">
    <source>
        <dbReference type="ARBA" id="ARBA00022723"/>
    </source>
</evidence>
<evidence type="ECO:0000313" key="7">
    <source>
        <dbReference type="EMBL" id="QMU28573.1"/>
    </source>
</evidence>
<sequence length="771" mass="87354">MTQKRIFWKILFAAAVFLQACTSGTDFKTSGEQLPDQVSYNFDIRPILSDNCYACHGPDANKREAGLRLDIAEEAYKALEENPTAHALVPGKPELSVVYQRISSPDTTLVMPPANSNLKLTNREIQLIQKWIKQGAKYEPHWAFVAPKKPALPPIKQKDWVQNEIDYFILEKQEQKGLAPNPEADKERLLKRVSLDLIGLPPSLELMNQFMADTSANAYEKIVDQLLQNPAYGEKMAVHWLDVARYADSHGFQDDGYRTQWPWRDWVIHALNQNISYKDFITWQLAGDLMPNATKEQVLATGFNRNHKITEEGGVVDEEYRVMYVSDRSDTFGKALLGVTTECARCHDHKYDPFSQKEYYQLYSFFNNVKEVGIESVIGGPETYAKKPLITISNEEVKNILTFINKPDTTRLIVSVMGDLDTLRKTHILNRGAYDAPGEEVQPGTPKAILPFNKNYPKNRLGLAKWLFDERNPLTARVYVNRVWQEFFGKGIVKTSGDFGMQGELPSHPALLDWLAVDFREHGWDTKRLVKQLVTSAAYRQSAVITPAKLKTDPNNILLARAPRYRIPAEFVRDLVLASSGLLNKTIGGPSVKPYQPPGLWEGATSGRGLLSVYKQDHGSSLYRRGMYTLIKRTVPPPSMSIFDASNRDQCEVKRLTTNTPLQALIMMNDPTVLEASRVLAAKLLQENNSTENKIKKAFRTIVCRQPSQKELQLLSNYYQEELKTLNKSIAEKRLAVGEYPLPAKTDKMKLAAFMQVVTTIYNLEETISKS</sequence>
<evidence type="ECO:0000313" key="8">
    <source>
        <dbReference type="Proteomes" id="UP000514509"/>
    </source>
</evidence>
<evidence type="ECO:0000259" key="6">
    <source>
        <dbReference type="PROSITE" id="PS51007"/>
    </source>
</evidence>
<feature type="chain" id="PRO_5029709204" evidence="5">
    <location>
        <begin position="21"/>
        <end position="771"/>
    </location>
</feature>
<dbReference type="KEGG" id="add:HUW48_11215"/>
<dbReference type="InterPro" id="IPR009056">
    <property type="entry name" value="Cyt_c-like_dom"/>
</dbReference>
<dbReference type="PROSITE" id="PS51007">
    <property type="entry name" value="CYTC"/>
    <property type="match status" value="1"/>
</dbReference>
<proteinExistence type="predicted"/>
<evidence type="ECO:0000256" key="4">
    <source>
        <dbReference type="PROSITE-ProRule" id="PRU00433"/>
    </source>
</evidence>
<dbReference type="RefSeq" id="WP_182415756.1">
    <property type="nucleotide sequence ID" value="NZ_CP055153.1"/>
</dbReference>
<accession>A0A7L7L716</accession>
<feature type="signal peptide" evidence="5">
    <location>
        <begin position="1"/>
        <end position="20"/>
    </location>
</feature>
<keyword evidence="5" id="KW-0732">Signal</keyword>
<dbReference type="InterPro" id="IPR011444">
    <property type="entry name" value="DUF1549"/>
</dbReference>
<dbReference type="InterPro" id="IPR022655">
    <property type="entry name" value="DUF1553"/>
</dbReference>
<dbReference type="Pfam" id="PF07583">
    <property type="entry name" value="PSCyt2"/>
    <property type="match status" value="1"/>
</dbReference>
<evidence type="ECO:0000256" key="5">
    <source>
        <dbReference type="SAM" id="SignalP"/>
    </source>
</evidence>
<dbReference type="PANTHER" id="PTHR35889:SF3">
    <property type="entry name" value="F-BOX DOMAIN-CONTAINING PROTEIN"/>
    <property type="match status" value="1"/>
</dbReference>
<dbReference type="EMBL" id="CP055153">
    <property type="protein sequence ID" value="QMU28573.1"/>
    <property type="molecule type" value="Genomic_DNA"/>
</dbReference>
<keyword evidence="2 4" id="KW-0479">Metal-binding</keyword>
<reference evidence="7 8" key="2">
    <citation type="submission" date="2020-08" db="EMBL/GenBank/DDBJ databases">
        <title>Adhaeribacter dokdonensis sp. nov., isolated from the rhizosphere of Elymus tsukushiensis, a plant native to the Dokdo Islands, Republic of Korea.</title>
        <authorList>
            <person name="Ghim S.Y."/>
        </authorList>
    </citation>
    <scope>NUCLEOTIDE SEQUENCE [LARGE SCALE GENOMIC DNA]</scope>
    <source>
        <strain evidence="7 8">KUDC8001</strain>
    </source>
</reference>
<dbReference type="InterPro" id="IPR011429">
    <property type="entry name" value="Cyt_c_Planctomycete-type"/>
</dbReference>
<dbReference type="PROSITE" id="PS51257">
    <property type="entry name" value="PROKAR_LIPOPROTEIN"/>
    <property type="match status" value="1"/>
</dbReference>
<organism evidence="7 8">
    <name type="scientific">Adhaeribacter radiodurans</name>
    <dbReference type="NCBI Taxonomy" id="2745197"/>
    <lineage>
        <taxon>Bacteria</taxon>
        <taxon>Pseudomonadati</taxon>
        <taxon>Bacteroidota</taxon>
        <taxon>Cytophagia</taxon>
        <taxon>Cytophagales</taxon>
        <taxon>Hymenobacteraceae</taxon>
        <taxon>Adhaeribacter</taxon>
    </lineage>
</organism>
<reference evidence="7 8" key="1">
    <citation type="submission" date="2020-06" db="EMBL/GenBank/DDBJ databases">
        <authorList>
            <person name="Hwang Y.J."/>
        </authorList>
    </citation>
    <scope>NUCLEOTIDE SEQUENCE [LARGE SCALE GENOMIC DNA]</scope>
    <source>
        <strain evidence="7 8">KUDC8001</strain>
    </source>
</reference>
<evidence type="ECO:0000256" key="1">
    <source>
        <dbReference type="ARBA" id="ARBA00022617"/>
    </source>
</evidence>
<dbReference type="SUPFAM" id="SSF46626">
    <property type="entry name" value="Cytochrome c"/>
    <property type="match status" value="1"/>
</dbReference>
<dbReference type="Pfam" id="PF07635">
    <property type="entry name" value="PSCyt1"/>
    <property type="match status" value="1"/>
</dbReference>
<dbReference type="Proteomes" id="UP000514509">
    <property type="component" value="Chromosome"/>
</dbReference>
<keyword evidence="3 4" id="KW-0408">Iron</keyword>